<name>A0A645IM27_9ZZZZ</name>
<organism evidence="2">
    <name type="scientific">bioreactor metagenome</name>
    <dbReference type="NCBI Taxonomy" id="1076179"/>
    <lineage>
        <taxon>unclassified sequences</taxon>
        <taxon>metagenomes</taxon>
        <taxon>ecological metagenomes</taxon>
    </lineage>
</organism>
<reference evidence="2" key="1">
    <citation type="submission" date="2019-08" db="EMBL/GenBank/DDBJ databases">
        <authorList>
            <person name="Kucharzyk K."/>
            <person name="Murdoch R.W."/>
            <person name="Higgins S."/>
            <person name="Loffler F."/>
        </authorList>
    </citation>
    <scope>NUCLEOTIDE SEQUENCE</scope>
</reference>
<feature type="transmembrane region" description="Helical" evidence="1">
    <location>
        <begin position="43"/>
        <end position="64"/>
    </location>
</feature>
<dbReference type="EMBL" id="VSSQ01116715">
    <property type="protein sequence ID" value="MPN51519.1"/>
    <property type="molecule type" value="Genomic_DNA"/>
</dbReference>
<comment type="caution">
    <text evidence="2">The sequence shown here is derived from an EMBL/GenBank/DDBJ whole genome shotgun (WGS) entry which is preliminary data.</text>
</comment>
<keyword evidence="1" id="KW-0472">Membrane</keyword>
<keyword evidence="1" id="KW-1133">Transmembrane helix</keyword>
<proteinExistence type="predicted"/>
<dbReference type="AlphaFoldDB" id="A0A645IM27"/>
<evidence type="ECO:0000313" key="2">
    <source>
        <dbReference type="EMBL" id="MPN51519.1"/>
    </source>
</evidence>
<sequence length="93" mass="10551">MNLRDDKTPERKPNTIPLITRAAVFLDMRPFVNEHTNPNKKPFFLLIALTQATMAVIPITLFSIDALPVKKVYAIRAIPTPAKKRANFPFVFS</sequence>
<evidence type="ECO:0000256" key="1">
    <source>
        <dbReference type="SAM" id="Phobius"/>
    </source>
</evidence>
<accession>A0A645IM27</accession>
<gene>
    <name evidence="2" type="ORF">SDC9_199167</name>
</gene>
<keyword evidence="1" id="KW-0812">Transmembrane</keyword>
<protein>
    <submittedName>
        <fullName evidence="2">Uncharacterized protein</fullName>
    </submittedName>
</protein>